<dbReference type="Proteomes" id="UP000233750">
    <property type="component" value="Unassembled WGS sequence"/>
</dbReference>
<dbReference type="AlphaFoldDB" id="A0A2N3X108"/>
<comment type="caution">
    <text evidence="3">The sequence shown here is derived from an EMBL/GenBank/DDBJ whole genome shotgun (WGS) entry which is preliminary data.</text>
</comment>
<dbReference type="SUPFAM" id="SSF102110">
    <property type="entry name" value="(2r)-phospho-3-sulfolactate synthase ComA"/>
    <property type="match status" value="1"/>
</dbReference>
<dbReference type="Gene3D" id="3.20.20.70">
    <property type="entry name" value="Aldolase class I"/>
    <property type="match status" value="1"/>
</dbReference>
<dbReference type="Proteomes" id="UP000550260">
    <property type="component" value="Unassembled WGS sequence"/>
</dbReference>
<evidence type="ECO:0000313" key="2">
    <source>
        <dbReference type="EMBL" id="MBB2505427.1"/>
    </source>
</evidence>
<accession>A0A8E2B9H5</accession>
<dbReference type="InterPro" id="IPR003830">
    <property type="entry name" value="ComA_synth"/>
</dbReference>
<protein>
    <submittedName>
        <fullName evidence="3">Phosphosulfolactate synthase</fullName>
    </submittedName>
</protein>
<gene>
    <name evidence="3" type="ORF">ATK30_0792</name>
    <name evidence="2" type="ORF">H5411_40700</name>
</gene>
<dbReference type="InterPro" id="IPR036112">
    <property type="entry name" value="ComA_synth_sf"/>
</dbReference>
<reference evidence="3 4" key="1">
    <citation type="submission" date="2017-12" db="EMBL/GenBank/DDBJ databases">
        <title>Sequencing the genomes of 1000 Actinobacteria strains.</title>
        <authorList>
            <person name="Klenk H.-P."/>
        </authorList>
    </citation>
    <scope>NUCLEOTIDE SEQUENCE [LARGE SCALE GENOMIC DNA]</scope>
    <source>
        <strain evidence="3 4">DSM 45165</strain>
    </source>
</reference>
<dbReference type="Pfam" id="PF02679">
    <property type="entry name" value="ComA"/>
    <property type="match status" value="1"/>
</dbReference>
<evidence type="ECO:0000313" key="5">
    <source>
        <dbReference type="Proteomes" id="UP000550260"/>
    </source>
</evidence>
<reference evidence="2 5" key="2">
    <citation type="submission" date="2020-08" db="EMBL/GenBank/DDBJ databases">
        <title>Amycolatopsis echigonensis JCM 21831.</title>
        <authorList>
            <person name="Tedsree N."/>
            <person name="Kuncharoen N."/>
            <person name="Likhitwitayawuid K."/>
            <person name="Tanasupawat S."/>
        </authorList>
    </citation>
    <scope>NUCLEOTIDE SEQUENCE [LARGE SCALE GENOMIC DNA]</scope>
    <source>
        <strain evidence="2 5">JCM 21831</strain>
    </source>
</reference>
<evidence type="ECO:0000313" key="4">
    <source>
        <dbReference type="Proteomes" id="UP000233750"/>
    </source>
</evidence>
<keyword evidence="4" id="KW-1185">Reference proteome</keyword>
<dbReference type="InterPro" id="IPR013785">
    <property type="entry name" value="Aldolase_TIM"/>
</dbReference>
<proteinExistence type="inferred from homology"/>
<sequence>MSGCPSFLDLPARTVKPRMCGVTHVLDKGLTVAGTEAFLDQAGQLADIVKIGWGIGYVDPTLAQRVRRYTEHGCGVSLGGTLLEICALQNRVRELREWALRSGISHVEVSNGLRALTVDRKRALIRELSADFVVLAETGAKDDTYPSTPDEWAEEMAGDLDAGARWLVAEGRESGTVGIYDRDHGIRSEVITAILRRVPVERVIFEAPEKNQQAWFIRKLGFGANLGNIAPADALSLETLRLGLRADTVPFDTTVEASA</sequence>
<evidence type="ECO:0000313" key="3">
    <source>
        <dbReference type="EMBL" id="PKV99804.1"/>
    </source>
</evidence>
<dbReference type="EMBL" id="PJMY01000002">
    <property type="protein sequence ID" value="PKV99804.1"/>
    <property type="molecule type" value="Genomic_DNA"/>
</dbReference>
<name>A0A2N3X108_9PSEU</name>
<accession>A0A2N3X108</accession>
<dbReference type="EMBL" id="JACJHR010000104">
    <property type="protein sequence ID" value="MBB2505427.1"/>
    <property type="molecule type" value="Genomic_DNA"/>
</dbReference>
<dbReference type="OrthoDB" id="7809088at2"/>
<organism evidence="3 4">
    <name type="scientific">Amycolatopsis echigonensis</name>
    <dbReference type="NCBI Taxonomy" id="2576905"/>
    <lineage>
        <taxon>Bacteria</taxon>
        <taxon>Bacillati</taxon>
        <taxon>Actinomycetota</taxon>
        <taxon>Actinomycetes</taxon>
        <taxon>Pseudonocardiales</taxon>
        <taxon>Pseudonocardiaceae</taxon>
        <taxon>Amycolatopsis</taxon>
    </lineage>
</organism>
<evidence type="ECO:0000256" key="1">
    <source>
        <dbReference type="ARBA" id="ARBA00010424"/>
    </source>
</evidence>
<comment type="similarity">
    <text evidence="1">Belongs to the phosphosulfolactate synthase family.</text>
</comment>